<organism evidence="1 2">
    <name type="scientific">Coemansia reversa (strain ATCC 12441 / NRRL 1564)</name>
    <dbReference type="NCBI Taxonomy" id="763665"/>
    <lineage>
        <taxon>Eukaryota</taxon>
        <taxon>Fungi</taxon>
        <taxon>Fungi incertae sedis</taxon>
        <taxon>Zoopagomycota</taxon>
        <taxon>Kickxellomycotina</taxon>
        <taxon>Kickxellomycetes</taxon>
        <taxon>Kickxellales</taxon>
        <taxon>Kickxellaceae</taxon>
        <taxon>Coemansia</taxon>
    </lineage>
</organism>
<evidence type="ECO:0000313" key="1">
    <source>
        <dbReference type="EMBL" id="PIA16419.1"/>
    </source>
</evidence>
<proteinExistence type="predicted"/>
<dbReference type="EMBL" id="KZ303500">
    <property type="protein sequence ID" value="PIA16419.1"/>
    <property type="molecule type" value="Genomic_DNA"/>
</dbReference>
<protein>
    <submittedName>
        <fullName evidence="1">Uncharacterized protein</fullName>
    </submittedName>
</protein>
<dbReference type="Proteomes" id="UP000242474">
    <property type="component" value="Unassembled WGS sequence"/>
</dbReference>
<name>A0A2G5BBM7_COERN</name>
<reference evidence="1 2" key="1">
    <citation type="journal article" date="2015" name="Genome Biol. Evol.">
        <title>Phylogenomic analyses indicate that early fungi evolved digesting cell walls of algal ancestors of land plants.</title>
        <authorList>
            <person name="Chang Y."/>
            <person name="Wang S."/>
            <person name="Sekimoto S."/>
            <person name="Aerts A.L."/>
            <person name="Choi C."/>
            <person name="Clum A."/>
            <person name="LaButti K.M."/>
            <person name="Lindquist E.A."/>
            <person name="Yee Ngan C."/>
            <person name="Ohm R.A."/>
            <person name="Salamov A.A."/>
            <person name="Grigoriev I.V."/>
            <person name="Spatafora J.W."/>
            <person name="Berbee M.L."/>
        </authorList>
    </citation>
    <scope>NUCLEOTIDE SEQUENCE [LARGE SCALE GENOMIC DNA]</scope>
    <source>
        <strain evidence="1 2">NRRL 1564</strain>
    </source>
</reference>
<evidence type="ECO:0000313" key="2">
    <source>
        <dbReference type="Proteomes" id="UP000242474"/>
    </source>
</evidence>
<dbReference type="AlphaFoldDB" id="A0A2G5BBM7"/>
<keyword evidence="2" id="KW-1185">Reference proteome</keyword>
<accession>A0A2G5BBM7</accession>
<gene>
    <name evidence="1" type="ORF">COEREDRAFT_8538</name>
</gene>
<sequence length="124" mass="13542">MRVSCGWLNGPACTSNGQSLTSSKSPRASTEVMFPLQHTLGPAVSVQQQSRHPGNIASDLVYIVHGTSPLAYCWQHQQLAVTKITSARAEPNNIEPLSANHAIPAHSDTATWQRAKDRRRVKCK</sequence>